<keyword evidence="2" id="KW-1185">Reference proteome</keyword>
<name>A0ACC2YI25_9PEZI</name>
<accession>A0ACC2YI25</accession>
<organism evidence="1 2">
    <name type="scientific">Coniosporium tulheliwenetii</name>
    <dbReference type="NCBI Taxonomy" id="3383036"/>
    <lineage>
        <taxon>Eukaryota</taxon>
        <taxon>Fungi</taxon>
        <taxon>Dikarya</taxon>
        <taxon>Ascomycota</taxon>
        <taxon>Pezizomycotina</taxon>
        <taxon>Dothideomycetes</taxon>
        <taxon>Dothideomycetes incertae sedis</taxon>
        <taxon>Coniosporium</taxon>
    </lineage>
</organism>
<dbReference type="EMBL" id="JAPDRP010000029">
    <property type="protein sequence ID" value="KAJ9634946.1"/>
    <property type="molecule type" value="Genomic_DNA"/>
</dbReference>
<proteinExistence type="predicted"/>
<protein>
    <submittedName>
        <fullName evidence="1">Uncharacterized protein</fullName>
    </submittedName>
</protein>
<comment type="caution">
    <text evidence="1">The sequence shown here is derived from an EMBL/GenBank/DDBJ whole genome shotgun (WGS) entry which is preliminary data.</text>
</comment>
<dbReference type="Proteomes" id="UP001172680">
    <property type="component" value="Unassembled WGS sequence"/>
</dbReference>
<sequence>MGLRPRRPATALSTPPPSINKRKRRTEAGATSSKKKRTKKATNKGTPASSALVGRRRQRAAPTARQQAAKTAPRRSRTTQTRTELSRPPPAEPWRRPRSPQPAAESLRLSPTPTPLPPAASSPPTLELPRSAAPARAEEDWISISDALAEDEEDPVFIFSSVWQVRCGRELLESRTAIYRVNQSLNSLRFHDIESFEQRALEDAVSRLFNRRSIRAALSQEKQLTRDNAAQDIRNQQDTYKMEAFLTNWYKHKPQRSLRAHISITVDETVVDLTGDALPEASQSTQPGRHTTTTSQRAEIYERI</sequence>
<gene>
    <name evidence="1" type="ORF">H2199_008810</name>
</gene>
<reference evidence="1" key="1">
    <citation type="submission" date="2022-10" db="EMBL/GenBank/DDBJ databases">
        <title>Culturing micro-colonial fungi from biological soil crusts in the Mojave desert and describing Neophaeococcomyces mojavensis, and introducing the new genera and species Taxawa tesnikishii.</title>
        <authorList>
            <person name="Kurbessoian T."/>
            <person name="Stajich J.E."/>
        </authorList>
    </citation>
    <scope>NUCLEOTIDE SEQUENCE</scope>
    <source>
        <strain evidence="1">JES_115</strain>
    </source>
</reference>
<evidence type="ECO:0000313" key="2">
    <source>
        <dbReference type="Proteomes" id="UP001172680"/>
    </source>
</evidence>
<evidence type="ECO:0000313" key="1">
    <source>
        <dbReference type="EMBL" id="KAJ9634946.1"/>
    </source>
</evidence>